<evidence type="ECO:0000256" key="3">
    <source>
        <dbReference type="ARBA" id="ARBA00023125"/>
    </source>
</evidence>
<organism evidence="6 7">
    <name type="scientific">Noviherbaspirillum suwonense</name>
    <dbReference type="NCBI Taxonomy" id="1224511"/>
    <lineage>
        <taxon>Bacteria</taxon>
        <taxon>Pseudomonadati</taxon>
        <taxon>Pseudomonadota</taxon>
        <taxon>Betaproteobacteria</taxon>
        <taxon>Burkholderiales</taxon>
        <taxon>Oxalobacteraceae</taxon>
        <taxon>Noviherbaspirillum</taxon>
    </lineage>
</organism>
<evidence type="ECO:0000313" key="6">
    <source>
        <dbReference type="EMBL" id="SMP75685.1"/>
    </source>
</evidence>
<dbReference type="Gene3D" id="1.10.10.60">
    <property type="entry name" value="Homeodomain-like"/>
    <property type="match status" value="1"/>
</dbReference>
<dbReference type="PANTHER" id="PTHR34294:SF1">
    <property type="entry name" value="TRANSCRIPTIONAL REGULATOR LSRR"/>
    <property type="match status" value="1"/>
</dbReference>
<dbReference type="SUPFAM" id="SSF100950">
    <property type="entry name" value="NagB/RpiA/CoA transferase-like"/>
    <property type="match status" value="1"/>
</dbReference>
<keyword evidence="7" id="KW-1185">Reference proteome</keyword>
<evidence type="ECO:0000256" key="1">
    <source>
        <dbReference type="ARBA" id="ARBA00010466"/>
    </source>
</evidence>
<reference evidence="6 7" key="1">
    <citation type="submission" date="2017-05" db="EMBL/GenBank/DDBJ databases">
        <authorList>
            <person name="Varghese N."/>
            <person name="Submissions S."/>
        </authorList>
    </citation>
    <scope>NUCLEOTIDE SEQUENCE [LARGE SCALE GENOMIC DNA]</scope>
    <source>
        <strain evidence="6 7">DSM 26001</strain>
    </source>
</reference>
<dbReference type="Gene3D" id="3.40.50.1360">
    <property type="match status" value="1"/>
</dbReference>
<comment type="similarity">
    <text evidence="1">Belongs to the SorC transcriptional regulatory family.</text>
</comment>
<dbReference type="GO" id="GO:0003677">
    <property type="term" value="F:DNA binding"/>
    <property type="evidence" value="ECO:0007669"/>
    <property type="project" value="UniProtKB-KW"/>
</dbReference>
<dbReference type="InterPro" id="IPR051054">
    <property type="entry name" value="SorC_transcr_regulators"/>
</dbReference>
<dbReference type="EMBL" id="FXUL01000023">
    <property type="protein sequence ID" value="SMP75685.1"/>
    <property type="molecule type" value="Genomic_DNA"/>
</dbReference>
<accession>A0ABY1QMP4</accession>
<keyword evidence="2" id="KW-0805">Transcription regulation</keyword>
<evidence type="ECO:0000256" key="2">
    <source>
        <dbReference type="ARBA" id="ARBA00023015"/>
    </source>
</evidence>
<feature type="domain" description="Sugar-binding" evidence="5">
    <location>
        <begin position="72"/>
        <end position="327"/>
    </location>
</feature>
<protein>
    <submittedName>
        <fullName evidence="6">DNA-binding transcriptional regulator LsrR, DeoR family</fullName>
    </submittedName>
</protein>
<keyword evidence="4" id="KW-0804">Transcription</keyword>
<proteinExistence type="inferred from homology"/>
<name>A0ABY1QMP4_9BURK</name>
<sequence length="344" mass="38092">MREDKQIVPSTDDSAQYINAVTVARLYYYQDMTTTVIARELNLSRSKVSRLLSFARDNGLVEIHINDPRDHPQQVEAALKERFGLPHAHVVTVPEMGGEREWLERVASHAASYLNRLVQSNMVIGLAWGNTVNEIVSRLTPKATVNVEVVQLNGSGTTHSMSNAFSSEIIMRFATNYGARPQPFPVPAFFDYAETKTALWRERSVRRLVELQQRCDILLYSVGALAAEVPSQIHSGGYLDPQDLQAVTEAGAVGDIATVFFRADGSYSDIALNSRTSGPDLELFRRARHSICVASGRGKIEGLRAALKGGFINELIIDEPTARLLLETSNADEAAQKTPDDRHR</sequence>
<dbReference type="InterPro" id="IPR037171">
    <property type="entry name" value="NagB/RpiA_transferase-like"/>
</dbReference>
<evidence type="ECO:0000259" key="5">
    <source>
        <dbReference type="Pfam" id="PF04198"/>
    </source>
</evidence>
<dbReference type="InterPro" id="IPR007324">
    <property type="entry name" value="Sugar-bd_dom_put"/>
</dbReference>
<dbReference type="RefSeq" id="WP_283444653.1">
    <property type="nucleotide sequence ID" value="NZ_FXUL01000023.1"/>
</dbReference>
<dbReference type="Proteomes" id="UP001158049">
    <property type="component" value="Unassembled WGS sequence"/>
</dbReference>
<evidence type="ECO:0000256" key="4">
    <source>
        <dbReference type="ARBA" id="ARBA00023163"/>
    </source>
</evidence>
<dbReference type="Pfam" id="PF04198">
    <property type="entry name" value="Sugar-bind"/>
    <property type="match status" value="1"/>
</dbReference>
<evidence type="ECO:0000313" key="7">
    <source>
        <dbReference type="Proteomes" id="UP001158049"/>
    </source>
</evidence>
<dbReference type="PANTHER" id="PTHR34294">
    <property type="entry name" value="TRANSCRIPTIONAL REGULATOR-RELATED"/>
    <property type="match status" value="1"/>
</dbReference>
<keyword evidence="3 6" id="KW-0238">DNA-binding</keyword>
<comment type="caution">
    <text evidence="6">The sequence shown here is derived from an EMBL/GenBank/DDBJ whole genome shotgun (WGS) entry which is preliminary data.</text>
</comment>
<gene>
    <name evidence="6" type="ORF">SAMN06295970_12333</name>
</gene>